<protein>
    <submittedName>
        <fullName evidence="1">Uncharacterized protein</fullName>
    </submittedName>
</protein>
<proteinExistence type="predicted"/>
<evidence type="ECO:0000313" key="2">
    <source>
        <dbReference type="Proteomes" id="UP000823630"/>
    </source>
</evidence>
<name>A0A9D9DER0_9PROT</name>
<evidence type="ECO:0000313" key="1">
    <source>
        <dbReference type="EMBL" id="MBO8425352.1"/>
    </source>
</evidence>
<dbReference type="AlphaFoldDB" id="A0A9D9DER0"/>
<reference evidence="1" key="1">
    <citation type="submission" date="2020-10" db="EMBL/GenBank/DDBJ databases">
        <authorList>
            <person name="Gilroy R."/>
        </authorList>
    </citation>
    <scope>NUCLEOTIDE SEQUENCE</scope>
    <source>
        <strain evidence="1">8207</strain>
    </source>
</reference>
<organism evidence="1 2">
    <name type="scientific">Candidatus Enterousia avistercoris</name>
    <dbReference type="NCBI Taxonomy" id="2840788"/>
    <lineage>
        <taxon>Bacteria</taxon>
        <taxon>Pseudomonadati</taxon>
        <taxon>Pseudomonadota</taxon>
        <taxon>Alphaproteobacteria</taxon>
        <taxon>Candidatus Enterousia</taxon>
    </lineage>
</organism>
<sequence>MLKLVKPSREYLPAFLTAVDDCSALVFSISAIATVSASMPSAHLISGSYPFSSKLSNSSLR</sequence>
<comment type="caution">
    <text evidence="1">The sequence shown here is derived from an EMBL/GenBank/DDBJ whole genome shotgun (WGS) entry which is preliminary data.</text>
</comment>
<gene>
    <name evidence="1" type="ORF">IAC69_02620</name>
</gene>
<accession>A0A9D9DER0</accession>
<dbReference type="EMBL" id="JADINC010000042">
    <property type="protein sequence ID" value="MBO8425352.1"/>
    <property type="molecule type" value="Genomic_DNA"/>
</dbReference>
<reference evidence="1" key="2">
    <citation type="journal article" date="2021" name="PeerJ">
        <title>Extensive microbial diversity within the chicken gut microbiome revealed by metagenomics and culture.</title>
        <authorList>
            <person name="Gilroy R."/>
            <person name="Ravi A."/>
            <person name="Getino M."/>
            <person name="Pursley I."/>
            <person name="Horton D.L."/>
            <person name="Alikhan N.F."/>
            <person name="Baker D."/>
            <person name="Gharbi K."/>
            <person name="Hall N."/>
            <person name="Watson M."/>
            <person name="Adriaenssens E.M."/>
            <person name="Foster-Nyarko E."/>
            <person name="Jarju S."/>
            <person name="Secka A."/>
            <person name="Antonio M."/>
            <person name="Oren A."/>
            <person name="Chaudhuri R.R."/>
            <person name="La Ragione R."/>
            <person name="Hildebrand F."/>
            <person name="Pallen M.J."/>
        </authorList>
    </citation>
    <scope>NUCLEOTIDE SEQUENCE</scope>
    <source>
        <strain evidence="1">8207</strain>
    </source>
</reference>
<dbReference type="Proteomes" id="UP000823630">
    <property type="component" value="Unassembled WGS sequence"/>
</dbReference>